<dbReference type="EMBL" id="GBRH01260410">
    <property type="protein sequence ID" value="JAD37485.1"/>
    <property type="molecule type" value="Transcribed_RNA"/>
</dbReference>
<sequence length="11" mass="1406">MSCMWSPFWCK</sequence>
<accession>A0A0A8ZL57</accession>
<reference evidence="1" key="2">
    <citation type="journal article" date="2015" name="Data Brief">
        <title>Shoot transcriptome of the giant reed, Arundo donax.</title>
        <authorList>
            <person name="Barrero R.A."/>
            <person name="Guerrero F.D."/>
            <person name="Moolhuijzen P."/>
            <person name="Goolsby J.A."/>
            <person name="Tidwell J."/>
            <person name="Bellgard S.E."/>
            <person name="Bellgard M.I."/>
        </authorList>
    </citation>
    <scope>NUCLEOTIDE SEQUENCE</scope>
    <source>
        <tissue evidence="1">Shoot tissue taken approximately 20 cm above the soil surface</tissue>
    </source>
</reference>
<organism evidence="1">
    <name type="scientific">Arundo donax</name>
    <name type="common">Giant reed</name>
    <name type="synonym">Donax arundinaceus</name>
    <dbReference type="NCBI Taxonomy" id="35708"/>
    <lineage>
        <taxon>Eukaryota</taxon>
        <taxon>Viridiplantae</taxon>
        <taxon>Streptophyta</taxon>
        <taxon>Embryophyta</taxon>
        <taxon>Tracheophyta</taxon>
        <taxon>Spermatophyta</taxon>
        <taxon>Magnoliopsida</taxon>
        <taxon>Liliopsida</taxon>
        <taxon>Poales</taxon>
        <taxon>Poaceae</taxon>
        <taxon>PACMAD clade</taxon>
        <taxon>Arundinoideae</taxon>
        <taxon>Arundineae</taxon>
        <taxon>Arundo</taxon>
    </lineage>
</organism>
<reference evidence="1" key="1">
    <citation type="submission" date="2014-09" db="EMBL/GenBank/DDBJ databases">
        <authorList>
            <person name="Magalhaes I.L.F."/>
            <person name="Oliveira U."/>
            <person name="Santos F.R."/>
            <person name="Vidigal T.H.D.A."/>
            <person name="Brescovit A.D."/>
            <person name="Santos A.J."/>
        </authorList>
    </citation>
    <scope>NUCLEOTIDE SEQUENCE</scope>
    <source>
        <tissue evidence="1">Shoot tissue taken approximately 20 cm above the soil surface</tissue>
    </source>
</reference>
<proteinExistence type="predicted"/>
<name>A0A0A8ZL57_ARUDO</name>
<protein>
    <submittedName>
        <fullName evidence="1">Uncharacterized protein</fullName>
    </submittedName>
</protein>
<evidence type="ECO:0000313" key="1">
    <source>
        <dbReference type="EMBL" id="JAD37485.1"/>
    </source>
</evidence>